<dbReference type="RefSeq" id="WP_211925175.1">
    <property type="nucleotide sequence ID" value="NZ_JAGQFT020000009.1"/>
</dbReference>
<sequence length="132" mass="13611">MAENDTGNTTARKTAARRAARPGRATARSEVSAVTTAPAKRATSKKTPARKTAQTAAMIAIGAAAAAGAVYALRRAGYLGKSSSSIASLNKDVKRLTAEAVKSLVDKSSDLADQAGKVATRVEKKGRKLLAR</sequence>
<proteinExistence type="predicted"/>
<protein>
    <submittedName>
        <fullName evidence="3">Uncharacterized protein</fullName>
    </submittedName>
</protein>
<keyword evidence="2" id="KW-0472">Membrane</keyword>
<dbReference type="AlphaFoldDB" id="A0A8J7VS23"/>
<feature type="region of interest" description="Disordered" evidence="1">
    <location>
        <begin position="1"/>
        <end position="52"/>
    </location>
</feature>
<evidence type="ECO:0000313" key="5">
    <source>
        <dbReference type="Proteomes" id="UP000675747"/>
    </source>
</evidence>
<organism evidence="3">
    <name type="scientific">Coralloluteibacterium stylophorae</name>
    <dbReference type="NCBI Taxonomy" id="1776034"/>
    <lineage>
        <taxon>Bacteria</taxon>
        <taxon>Pseudomonadati</taxon>
        <taxon>Pseudomonadota</taxon>
        <taxon>Gammaproteobacteria</taxon>
        <taxon>Lysobacterales</taxon>
        <taxon>Lysobacteraceae</taxon>
        <taxon>Coralloluteibacterium</taxon>
    </lineage>
</organism>
<comment type="caution">
    <text evidence="3">The sequence shown here is derived from an EMBL/GenBank/DDBJ whole genome shotgun (WGS) entry which is preliminary data.</text>
</comment>
<gene>
    <name evidence="4" type="ORF">KB893_013505</name>
    <name evidence="3" type="ORF">KB893_01535</name>
</gene>
<reference evidence="4 5" key="1">
    <citation type="journal article" date="2021" name="Microbiol. Resour. Announc.">
        <title>Draft Genome Sequence of Coralloluteibacterium stylophorae LMG 29479T.</title>
        <authorList>
            <person name="Karlyshev A.V."/>
            <person name="Kudryashova E.B."/>
            <person name="Ariskina E.V."/>
            <person name="Conroy A.P."/>
            <person name="Abidueva E.Y."/>
        </authorList>
    </citation>
    <scope>NUCLEOTIDE SEQUENCE [LARGE SCALE GENOMIC DNA]</scope>
    <source>
        <strain evidence="4 5">LMG 29479</strain>
    </source>
</reference>
<name>A0A8J7VS23_9GAMM</name>
<keyword evidence="2" id="KW-0812">Transmembrane</keyword>
<accession>A0A8J7VS23</accession>
<evidence type="ECO:0000313" key="3">
    <source>
        <dbReference type="EMBL" id="MBR0561206.1"/>
    </source>
</evidence>
<dbReference type="EMBL" id="JAGQFT020000009">
    <property type="protein sequence ID" value="MBS7458151.1"/>
    <property type="molecule type" value="Genomic_DNA"/>
</dbReference>
<evidence type="ECO:0000313" key="4">
    <source>
        <dbReference type="EMBL" id="MBS7458151.1"/>
    </source>
</evidence>
<reference evidence="3" key="2">
    <citation type="submission" date="2021-04" db="EMBL/GenBank/DDBJ databases">
        <authorList>
            <person name="Karlyshev A.V."/>
        </authorList>
    </citation>
    <scope>NUCLEOTIDE SEQUENCE</scope>
    <source>
        <strain evidence="3">LMG 29479</strain>
    </source>
</reference>
<keyword evidence="2" id="KW-1133">Transmembrane helix</keyword>
<dbReference type="EMBL" id="JAGQFT010000005">
    <property type="protein sequence ID" value="MBR0561206.1"/>
    <property type="molecule type" value="Genomic_DNA"/>
</dbReference>
<feature type="transmembrane region" description="Helical" evidence="2">
    <location>
        <begin position="53"/>
        <end position="73"/>
    </location>
</feature>
<keyword evidence="5" id="KW-1185">Reference proteome</keyword>
<dbReference type="Proteomes" id="UP000675747">
    <property type="component" value="Unassembled WGS sequence"/>
</dbReference>
<evidence type="ECO:0000256" key="1">
    <source>
        <dbReference type="SAM" id="MobiDB-lite"/>
    </source>
</evidence>
<evidence type="ECO:0000256" key="2">
    <source>
        <dbReference type="SAM" id="Phobius"/>
    </source>
</evidence>